<proteinExistence type="predicted"/>
<name>A0ABR4GPQ8_9EURO</name>
<dbReference type="EMBL" id="JBFTWV010000001">
    <property type="protein sequence ID" value="KAL2801055.1"/>
    <property type="molecule type" value="Genomic_DNA"/>
</dbReference>
<protein>
    <submittedName>
        <fullName evidence="2">Uncharacterized protein</fullName>
    </submittedName>
</protein>
<feature type="compositionally biased region" description="Basic and acidic residues" evidence="1">
    <location>
        <begin position="377"/>
        <end position="400"/>
    </location>
</feature>
<feature type="compositionally biased region" description="Polar residues" evidence="1">
    <location>
        <begin position="126"/>
        <end position="156"/>
    </location>
</feature>
<evidence type="ECO:0000256" key="1">
    <source>
        <dbReference type="SAM" id="MobiDB-lite"/>
    </source>
</evidence>
<feature type="region of interest" description="Disordered" evidence="1">
    <location>
        <begin position="357"/>
        <end position="400"/>
    </location>
</feature>
<organism evidence="2 3">
    <name type="scientific">Aspergillus keveii</name>
    <dbReference type="NCBI Taxonomy" id="714993"/>
    <lineage>
        <taxon>Eukaryota</taxon>
        <taxon>Fungi</taxon>
        <taxon>Dikarya</taxon>
        <taxon>Ascomycota</taxon>
        <taxon>Pezizomycotina</taxon>
        <taxon>Eurotiomycetes</taxon>
        <taxon>Eurotiomycetidae</taxon>
        <taxon>Eurotiales</taxon>
        <taxon>Aspergillaceae</taxon>
        <taxon>Aspergillus</taxon>
        <taxon>Aspergillus subgen. Nidulantes</taxon>
    </lineage>
</organism>
<reference evidence="2 3" key="1">
    <citation type="submission" date="2024-07" db="EMBL/GenBank/DDBJ databases">
        <title>Section-level genome sequencing and comparative genomics of Aspergillus sections Usti and Cavernicolus.</title>
        <authorList>
            <consortium name="Lawrence Berkeley National Laboratory"/>
            <person name="Nybo J.L."/>
            <person name="Vesth T.C."/>
            <person name="Theobald S."/>
            <person name="Frisvad J.C."/>
            <person name="Larsen T.O."/>
            <person name="Kjaerboelling I."/>
            <person name="Rothschild-Mancinelli K."/>
            <person name="Lyhne E.K."/>
            <person name="Kogle M.E."/>
            <person name="Barry K."/>
            <person name="Clum A."/>
            <person name="Na H."/>
            <person name="Ledsgaard L."/>
            <person name="Lin J."/>
            <person name="Lipzen A."/>
            <person name="Kuo A."/>
            <person name="Riley R."/>
            <person name="Mondo S."/>
            <person name="Labutti K."/>
            <person name="Haridas S."/>
            <person name="Pangalinan J."/>
            <person name="Salamov A.A."/>
            <person name="Simmons B.A."/>
            <person name="Magnuson J.K."/>
            <person name="Chen J."/>
            <person name="Drula E."/>
            <person name="Henrissat B."/>
            <person name="Wiebenga A."/>
            <person name="Lubbers R.J."/>
            <person name="Gomes A.C."/>
            <person name="Makela M.R."/>
            <person name="Stajich J."/>
            <person name="Grigoriev I.V."/>
            <person name="Mortensen U.H."/>
            <person name="De Vries R.P."/>
            <person name="Baker S.E."/>
            <person name="Andersen M.R."/>
        </authorList>
    </citation>
    <scope>NUCLEOTIDE SEQUENCE [LARGE SCALE GENOMIC DNA]</scope>
    <source>
        <strain evidence="2 3">CBS 209.92</strain>
    </source>
</reference>
<gene>
    <name evidence="2" type="ORF">BJX66DRAFT_567</name>
</gene>
<evidence type="ECO:0000313" key="2">
    <source>
        <dbReference type="EMBL" id="KAL2801055.1"/>
    </source>
</evidence>
<feature type="compositionally biased region" description="Polar residues" evidence="1">
    <location>
        <begin position="235"/>
        <end position="245"/>
    </location>
</feature>
<evidence type="ECO:0000313" key="3">
    <source>
        <dbReference type="Proteomes" id="UP001610563"/>
    </source>
</evidence>
<comment type="caution">
    <text evidence="2">The sequence shown here is derived from an EMBL/GenBank/DDBJ whole genome shotgun (WGS) entry which is preliminary data.</text>
</comment>
<keyword evidence="3" id="KW-1185">Reference proteome</keyword>
<feature type="compositionally biased region" description="Acidic residues" evidence="1">
    <location>
        <begin position="268"/>
        <end position="283"/>
    </location>
</feature>
<accession>A0ABR4GPQ8</accession>
<feature type="region of interest" description="Disordered" evidence="1">
    <location>
        <begin position="86"/>
        <end position="291"/>
    </location>
</feature>
<dbReference type="Proteomes" id="UP001610563">
    <property type="component" value="Unassembled WGS sequence"/>
</dbReference>
<feature type="compositionally biased region" description="Basic and acidic residues" evidence="1">
    <location>
        <begin position="102"/>
        <end position="111"/>
    </location>
</feature>
<sequence length="525" mass="57234">MHELTQTKPANLLIHSPASMISPITTPTPETHSLTNLENMHTPFSNPILTPHPRLKRSNNAMHYPTARSMMDEIDLQLCLDIDPIIRGPPRPTPKLRLGKRSASEAVHDDDGAGIGNSDGNRRDSTSTTAIQHPPSHQSLSPNQHLDYNHTSPNNDDQCEHRHRNRQRDGELHLALPPRKRVRTSLSVPALGRKGSLPVEGCKDQVAERVPAGDVTGPDKEDGVSKRASFPGDLESSQGCSSGSGVWSRGEGNGTPALGPSSSMGLDVDMDVDNNDNETEPLNDNDNPPHYPIQDLMHHRPQAPFIYSPEGPFFPAAVPSQTSSSRGTSSGQTSFVIYEDTHDIAIAMDMDMDTNMDGDGGGEGTWESSPGWFLSPEENKENANEDEQDGHGHLPQHDDGYILRSDGYDLAFAGMEPFVHPSIEREAYHNTAMMSSQGLHDYGSTQNALQGSGHYPRMSSGHTSMRAPARTDNGYIPPSSSFLSATEVSLHAIPGQIPRSESTPSLHQRRSRRAIRSLNVVCHEG</sequence>